<proteinExistence type="predicted"/>
<sequence>FEEDIQRTHLSKGVSKRSKRTETPMKNPAYKS</sequence>
<accession>A0A392TXZ0</accession>
<organism evidence="2 3">
    <name type="scientific">Trifolium medium</name>
    <dbReference type="NCBI Taxonomy" id="97028"/>
    <lineage>
        <taxon>Eukaryota</taxon>
        <taxon>Viridiplantae</taxon>
        <taxon>Streptophyta</taxon>
        <taxon>Embryophyta</taxon>
        <taxon>Tracheophyta</taxon>
        <taxon>Spermatophyta</taxon>
        <taxon>Magnoliopsida</taxon>
        <taxon>eudicotyledons</taxon>
        <taxon>Gunneridae</taxon>
        <taxon>Pentapetalae</taxon>
        <taxon>rosids</taxon>
        <taxon>fabids</taxon>
        <taxon>Fabales</taxon>
        <taxon>Fabaceae</taxon>
        <taxon>Papilionoideae</taxon>
        <taxon>50 kb inversion clade</taxon>
        <taxon>NPAAA clade</taxon>
        <taxon>Hologalegina</taxon>
        <taxon>IRL clade</taxon>
        <taxon>Trifolieae</taxon>
        <taxon>Trifolium</taxon>
    </lineage>
</organism>
<comment type="caution">
    <text evidence="2">The sequence shown here is derived from an EMBL/GenBank/DDBJ whole genome shotgun (WGS) entry which is preliminary data.</text>
</comment>
<protein>
    <submittedName>
        <fullName evidence="2">Uncharacterized protein</fullName>
    </submittedName>
</protein>
<name>A0A392TXZ0_9FABA</name>
<dbReference type="EMBL" id="LXQA010681857">
    <property type="protein sequence ID" value="MCI65758.1"/>
    <property type="molecule type" value="Genomic_DNA"/>
</dbReference>
<reference evidence="2 3" key="1">
    <citation type="journal article" date="2018" name="Front. Plant Sci.">
        <title>Red Clover (Trifolium pratense) and Zigzag Clover (T. medium) - A Picture of Genomic Similarities and Differences.</title>
        <authorList>
            <person name="Dluhosova J."/>
            <person name="Istvanek J."/>
            <person name="Nedelnik J."/>
            <person name="Repkova J."/>
        </authorList>
    </citation>
    <scope>NUCLEOTIDE SEQUENCE [LARGE SCALE GENOMIC DNA]</scope>
    <source>
        <strain evidence="3">cv. 10/8</strain>
        <tissue evidence="2">Leaf</tissue>
    </source>
</reference>
<feature type="non-terminal residue" evidence="2">
    <location>
        <position position="1"/>
    </location>
</feature>
<evidence type="ECO:0000256" key="1">
    <source>
        <dbReference type="SAM" id="MobiDB-lite"/>
    </source>
</evidence>
<evidence type="ECO:0000313" key="3">
    <source>
        <dbReference type="Proteomes" id="UP000265520"/>
    </source>
</evidence>
<evidence type="ECO:0000313" key="2">
    <source>
        <dbReference type="EMBL" id="MCI65758.1"/>
    </source>
</evidence>
<feature type="region of interest" description="Disordered" evidence="1">
    <location>
        <begin position="1"/>
        <end position="32"/>
    </location>
</feature>
<dbReference type="Proteomes" id="UP000265520">
    <property type="component" value="Unassembled WGS sequence"/>
</dbReference>
<dbReference type="AlphaFoldDB" id="A0A392TXZ0"/>
<keyword evidence="3" id="KW-1185">Reference proteome</keyword>